<feature type="compositionally biased region" description="Polar residues" evidence="2">
    <location>
        <begin position="562"/>
        <end position="574"/>
    </location>
</feature>
<feature type="compositionally biased region" description="Basic and acidic residues" evidence="2">
    <location>
        <begin position="540"/>
        <end position="549"/>
    </location>
</feature>
<feature type="compositionally biased region" description="Low complexity" evidence="2">
    <location>
        <begin position="372"/>
        <end position="382"/>
    </location>
</feature>
<dbReference type="InterPro" id="IPR006141">
    <property type="entry name" value="Intein_N"/>
</dbReference>
<feature type="compositionally biased region" description="Polar residues" evidence="2">
    <location>
        <begin position="758"/>
        <end position="774"/>
    </location>
</feature>
<evidence type="ECO:0000256" key="2">
    <source>
        <dbReference type="SAM" id="MobiDB-lite"/>
    </source>
</evidence>
<evidence type="ECO:0000259" key="5">
    <source>
        <dbReference type="SMART" id="SM00306"/>
    </source>
</evidence>
<dbReference type="PANTHER" id="PTHR46706:SF12">
    <property type="entry name" value="PROTEIN QUA-1-RELATED"/>
    <property type="match status" value="1"/>
</dbReference>
<dbReference type="WBParaSite" id="PgR035X_g053_t02">
    <property type="protein sequence ID" value="PgR035X_g053_t02"/>
    <property type="gene ID" value="PgR035X_g053"/>
</dbReference>
<dbReference type="Proteomes" id="UP000887569">
    <property type="component" value="Unplaced"/>
</dbReference>
<feature type="compositionally biased region" description="Basic and acidic residues" evidence="2">
    <location>
        <begin position="641"/>
        <end position="696"/>
    </location>
</feature>
<name>A0A915BDC1_PARUN</name>
<dbReference type="InterPro" id="IPR003587">
    <property type="entry name" value="Hint_dom_N"/>
</dbReference>
<evidence type="ECO:0000259" key="4">
    <source>
        <dbReference type="SMART" id="SM00305"/>
    </source>
</evidence>
<accession>A0A915BDC1</accession>
<dbReference type="InterPro" id="IPR003586">
    <property type="entry name" value="Hint_dom_C"/>
</dbReference>
<feature type="compositionally biased region" description="Basic and acidic residues" evidence="2">
    <location>
        <begin position="325"/>
        <end position="336"/>
    </location>
</feature>
<feature type="region of interest" description="Disordered" evidence="2">
    <location>
        <begin position="745"/>
        <end position="849"/>
    </location>
</feature>
<feature type="compositionally biased region" description="Basic and acidic residues" evidence="2">
    <location>
        <begin position="503"/>
        <end position="523"/>
    </location>
</feature>
<feature type="compositionally biased region" description="Basic and acidic residues" evidence="2">
    <location>
        <begin position="390"/>
        <end position="405"/>
    </location>
</feature>
<reference evidence="7" key="1">
    <citation type="submission" date="2022-11" db="UniProtKB">
        <authorList>
            <consortium name="WormBaseParasite"/>
        </authorList>
    </citation>
    <scope>IDENTIFICATION</scope>
</reference>
<protein>
    <submittedName>
        <fullName evidence="7">Hint domain-containing protein</fullName>
    </submittedName>
</protein>
<dbReference type="GO" id="GO:0016540">
    <property type="term" value="P:protein autoprocessing"/>
    <property type="evidence" value="ECO:0007669"/>
    <property type="project" value="InterPro"/>
</dbReference>
<feature type="compositionally biased region" description="Basic and acidic residues" evidence="2">
    <location>
        <begin position="614"/>
        <end position="633"/>
    </location>
</feature>
<feature type="region of interest" description="Disordered" evidence="2">
    <location>
        <begin position="286"/>
        <end position="720"/>
    </location>
</feature>
<proteinExistence type="predicted"/>
<feature type="compositionally biased region" description="Basic and acidic residues" evidence="2">
    <location>
        <begin position="425"/>
        <end position="442"/>
    </location>
</feature>
<feature type="compositionally biased region" description="Basic and acidic residues" evidence="2">
    <location>
        <begin position="575"/>
        <end position="591"/>
    </location>
</feature>
<dbReference type="InterPro" id="IPR001767">
    <property type="entry name" value="Hedgehog_Hint"/>
</dbReference>
<dbReference type="PANTHER" id="PTHR46706">
    <property type="entry name" value="PROTEIN QUA-1-RELATED"/>
    <property type="match status" value="1"/>
</dbReference>
<sequence>MKWVVILLLPPLIAALSYRCDNDEVLIVQSFGNDSIRMHCQRLNLCGFAHLKCTYDPLQPLCGGKTNFVAHVSQLTPTGPVTHTCCDLKINPSSSVPTHDGNDCFVYELPDGTKRSNEVKPNIDDEHEYTLLKAANKIPEQFANYTGYHLRLFILKNKSPPTLLVKGIERRPDGYRVTICRPRCDQRPTSKDSEHQKTSSTQSSSTTKGISRENEWRANATKNGEEAVSSSVSSLNKSTSNGPEVGTLYKQTQIIKMPEVGEWLVATWSAWTTNKWASWTHREWSEYGDISGGTHSRGDRYRIGKADATNGDKNSPFGGPGQRAATDKESSARMPEEEGSNQKNNSTERLAKNTVNIIVDGDQPSQTETNESSGQRSQSGQRETLEGGGDEGRSGKSWSQEEHGRMNKNTNSITDGRAEVGGGKPEGKKENENKTEDHDKEPTGSAPSSQNGEVKEPSNETSTANRERPEGITIHGKEASTQASEQKKVNGTKSATISSPNVGEKKNETDKGNQMKENLESSRPESGNTGVEKLPSKFNQEIKEKEYSKGSDGNEGIKKTEATNGDNLQKAQTAKNEKNTTDDGKQTGRDSDESEIPENEEEEQGESGEINPNDLRKKEEENKNEKTEAKKGEQNVGKGSTTEERNGTSSKKADDGKEKAAQQKPTEERSQTKNTSVEEHESEKQHGLKGKTKEIDETTIVTITTESNGESHGNDKDDSFKVITMKPAGDVHQSEVDKIKEEMIKALSPTSAPPGTRVLTSGQSGESETLAGTSNVGANAKAGAAKIHPIEAGATGGAKKTDDKSGDGEKSSGEVKEPPVAKDNGGGERDTEATGKVPYRKTLNNTSDAKKAAARLITGGTGATMPDSIGEKALAELMASGGGSAAPGASSASAAPAALAVGGGGASARLNPRALGRARSNCFSADTTVRTYSGLKKMKELEVGDYVLVPASGNVLKYERVEMFYHREPETRAKFVVIETESGHSLSLTELHLLPLGQCNEMQNNIMDIQNVDEWMYKSRFAHKARPGDCVLSIGDQGGLQVDRIVKVGRRFLKGIYSPMTVEGAIVTNGVLASCFSQVENHFIQKLILDVVIMLHRCFGRLVISLNSPIQHLPSLIEFI</sequence>
<dbReference type="InterPro" id="IPR052140">
    <property type="entry name" value="Dev_Signal_Hedgehog-like"/>
</dbReference>
<dbReference type="Gene3D" id="2.170.16.10">
    <property type="entry name" value="Hedgehog/Intein (Hint) domain"/>
    <property type="match status" value="1"/>
</dbReference>
<feature type="signal peptide" evidence="3">
    <location>
        <begin position="1"/>
        <end position="15"/>
    </location>
</feature>
<evidence type="ECO:0000313" key="6">
    <source>
        <dbReference type="Proteomes" id="UP000887569"/>
    </source>
</evidence>
<keyword evidence="3" id="KW-0732">Signal</keyword>
<feature type="compositionally biased region" description="Basic and acidic residues" evidence="2">
    <location>
        <begin position="465"/>
        <end position="478"/>
    </location>
</feature>
<feature type="domain" description="Hint" evidence="5">
    <location>
        <begin position="920"/>
        <end position="1035"/>
    </location>
</feature>
<feature type="compositionally biased region" description="Low complexity" evidence="2">
    <location>
        <begin position="198"/>
        <end position="208"/>
    </location>
</feature>
<dbReference type="CDD" id="cd00081">
    <property type="entry name" value="Hint"/>
    <property type="match status" value="1"/>
</dbReference>
<evidence type="ECO:0000313" key="7">
    <source>
        <dbReference type="WBParaSite" id="PgR035X_g053_t02"/>
    </source>
</evidence>
<feature type="compositionally biased region" description="Basic and acidic residues" evidence="2">
    <location>
        <begin position="799"/>
        <end position="833"/>
    </location>
</feature>
<dbReference type="AlphaFoldDB" id="A0A915BDC1"/>
<dbReference type="PROSITE" id="PS50817">
    <property type="entry name" value="INTEIN_N_TER"/>
    <property type="match status" value="1"/>
</dbReference>
<dbReference type="SMART" id="SM00305">
    <property type="entry name" value="HintC"/>
    <property type="match status" value="1"/>
</dbReference>
<keyword evidence="6" id="KW-1185">Reference proteome</keyword>
<feature type="compositionally biased region" description="Polar residues" evidence="2">
    <location>
        <begin position="341"/>
        <end position="356"/>
    </location>
</feature>
<evidence type="ECO:0000256" key="1">
    <source>
        <dbReference type="ARBA" id="ARBA00022473"/>
    </source>
</evidence>
<feature type="compositionally biased region" description="Acidic residues" evidence="2">
    <location>
        <begin position="592"/>
        <end position="606"/>
    </location>
</feature>
<feature type="compositionally biased region" description="Basic and acidic residues" evidence="2">
    <location>
        <begin position="182"/>
        <end position="197"/>
    </location>
</feature>
<evidence type="ECO:0000256" key="3">
    <source>
        <dbReference type="SAM" id="SignalP"/>
    </source>
</evidence>
<feature type="compositionally biased region" description="Basic and acidic residues" evidence="2">
    <location>
        <begin position="296"/>
        <end position="305"/>
    </location>
</feature>
<dbReference type="InterPro" id="IPR036844">
    <property type="entry name" value="Hint_dom_sf"/>
</dbReference>
<feature type="region of interest" description="Disordered" evidence="2">
    <location>
        <begin position="181"/>
        <end position="245"/>
    </location>
</feature>
<keyword evidence="1" id="KW-0217">Developmental protein</keyword>
<dbReference type="Pfam" id="PF01079">
    <property type="entry name" value="Hint"/>
    <property type="match status" value="1"/>
</dbReference>
<feature type="domain" description="Hint" evidence="4">
    <location>
        <begin position="1037"/>
        <end position="1081"/>
    </location>
</feature>
<organism evidence="6 7">
    <name type="scientific">Parascaris univalens</name>
    <name type="common">Nematode worm</name>
    <dbReference type="NCBI Taxonomy" id="6257"/>
    <lineage>
        <taxon>Eukaryota</taxon>
        <taxon>Metazoa</taxon>
        <taxon>Ecdysozoa</taxon>
        <taxon>Nematoda</taxon>
        <taxon>Chromadorea</taxon>
        <taxon>Rhabditida</taxon>
        <taxon>Spirurina</taxon>
        <taxon>Ascaridomorpha</taxon>
        <taxon>Ascaridoidea</taxon>
        <taxon>Ascarididae</taxon>
        <taxon>Parascaris</taxon>
    </lineage>
</organism>
<dbReference type="GO" id="GO:0016539">
    <property type="term" value="P:intein-mediated protein splicing"/>
    <property type="evidence" value="ECO:0007669"/>
    <property type="project" value="InterPro"/>
</dbReference>
<feature type="chain" id="PRO_5037080648" evidence="3">
    <location>
        <begin position="16"/>
        <end position="1120"/>
    </location>
</feature>
<dbReference type="SUPFAM" id="SSF51294">
    <property type="entry name" value="Hedgehog/intein (Hint) domain"/>
    <property type="match status" value="1"/>
</dbReference>
<feature type="compositionally biased region" description="Low complexity" evidence="2">
    <location>
        <begin position="775"/>
        <end position="786"/>
    </location>
</feature>
<feature type="compositionally biased region" description="Polar residues" evidence="2">
    <location>
        <begin position="479"/>
        <end position="501"/>
    </location>
</feature>
<dbReference type="SMART" id="SM00306">
    <property type="entry name" value="HintN"/>
    <property type="match status" value="1"/>
</dbReference>
<feature type="compositionally biased region" description="Low complexity" evidence="2">
    <location>
        <begin position="229"/>
        <end position="240"/>
    </location>
</feature>